<proteinExistence type="inferred from homology"/>
<evidence type="ECO:0000256" key="1">
    <source>
        <dbReference type="ARBA" id="ARBA00001967"/>
    </source>
</evidence>
<dbReference type="HAMAP" id="MF_00476">
    <property type="entry name" value="NikR"/>
    <property type="match status" value="1"/>
</dbReference>
<dbReference type="Proteomes" id="UP001218638">
    <property type="component" value="Chromosome"/>
</dbReference>
<evidence type="ECO:0000313" key="12">
    <source>
        <dbReference type="Proteomes" id="UP001218638"/>
    </source>
</evidence>
<sequence>MPRKDTVARFSVSLPSSLLDELDLLVKRRGFHSRSQAVAALAREGLVEMKSEEGSGTMAGTINLVYDYRTRNLQTKLMAIQHKYYVMVVTSQHVHLEHHHYLEVLLVQGPVEDLRKLTDELSACKGVKYCKLQLAAEALPPLL</sequence>
<dbReference type="Pfam" id="PF01402">
    <property type="entry name" value="RHH_1"/>
    <property type="match status" value="1"/>
</dbReference>
<evidence type="ECO:0000256" key="3">
    <source>
        <dbReference type="ARBA" id="ARBA00022596"/>
    </source>
</evidence>
<dbReference type="Gene3D" id="3.30.70.1150">
    <property type="entry name" value="ACT-like. Chain A, domain 2"/>
    <property type="match status" value="1"/>
</dbReference>
<feature type="domain" description="Transcription factor NikR nickel binding C-terminal" evidence="10">
    <location>
        <begin position="59"/>
        <end position="134"/>
    </location>
</feature>
<keyword evidence="4" id="KW-0479">Metal-binding</keyword>
<protein>
    <recommendedName>
        <fullName evidence="8">Putative nickel-responsive regulator</fullName>
    </recommendedName>
</protein>
<dbReference type="CDD" id="cd22231">
    <property type="entry name" value="RHH_NikR_HicB-like"/>
    <property type="match status" value="1"/>
</dbReference>
<reference evidence="11" key="1">
    <citation type="submission" date="2023-03" db="EMBL/GenBank/DDBJ databases">
        <title>Lomoglobus Profundus gen. nov., sp. nov., a novel member of the phylum Verrucomicrobia, isolated from deep-marine sediment of South China Sea.</title>
        <authorList>
            <person name="Ahmad T."/>
            <person name="Ishaq S.E."/>
            <person name="Wang F."/>
        </authorList>
    </citation>
    <scope>NUCLEOTIDE SEQUENCE</scope>
    <source>
        <strain evidence="11">LMO-M01</strain>
    </source>
</reference>
<evidence type="ECO:0000256" key="4">
    <source>
        <dbReference type="ARBA" id="ARBA00022723"/>
    </source>
</evidence>
<keyword evidence="5 8" id="KW-0805">Transcription regulation</keyword>
<evidence type="ECO:0000256" key="2">
    <source>
        <dbReference type="ARBA" id="ARBA00008478"/>
    </source>
</evidence>
<dbReference type="RefSeq" id="WP_330931830.1">
    <property type="nucleotide sequence ID" value="NZ_CP119075.1"/>
</dbReference>
<dbReference type="Gene3D" id="1.10.1220.10">
    <property type="entry name" value="Met repressor-like"/>
    <property type="match status" value="1"/>
</dbReference>
<dbReference type="GO" id="GO:0016151">
    <property type="term" value="F:nickel cation binding"/>
    <property type="evidence" value="ECO:0007669"/>
    <property type="project" value="UniProtKB-UniRule"/>
</dbReference>
<keyword evidence="12" id="KW-1185">Reference proteome</keyword>
<dbReference type="NCBIfam" id="NF002815">
    <property type="entry name" value="PRK02967.1"/>
    <property type="match status" value="1"/>
</dbReference>
<feature type="domain" description="Ribbon-helix-helix protein CopG" evidence="9">
    <location>
        <begin position="9"/>
        <end position="46"/>
    </location>
</feature>
<evidence type="ECO:0000256" key="7">
    <source>
        <dbReference type="ARBA" id="ARBA00023163"/>
    </source>
</evidence>
<comment type="caution">
    <text evidence="8">Lacks conserved residue(s) required for the propagation of feature annotation.</text>
</comment>
<accession>A0AAE9ZTJ2</accession>
<dbReference type="InterPro" id="IPR022988">
    <property type="entry name" value="Ni_resp_reg_NikR"/>
</dbReference>
<dbReference type="InterPro" id="IPR050192">
    <property type="entry name" value="CopG/NikR_regulator"/>
</dbReference>
<dbReference type="EMBL" id="CP119075">
    <property type="protein sequence ID" value="WED64905.1"/>
    <property type="molecule type" value="Genomic_DNA"/>
</dbReference>
<comment type="similarity">
    <text evidence="2 8">Belongs to the transcriptional regulatory CopG/NikR family.</text>
</comment>
<dbReference type="InterPro" id="IPR013321">
    <property type="entry name" value="Arc_rbn_hlx_hlx"/>
</dbReference>
<comment type="cofactor">
    <cofactor evidence="1">
        <name>Ni(2+)</name>
        <dbReference type="ChEBI" id="CHEBI:49786"/>
    </cofactor>
</comment>
<evidence type="ECO:0000313" key="11">
    <source>
        <dbReference type="EMBL" id="WED64905.1"/>
    </source>
</evidence>
<dbReference type="InterPro" id="IPR045865">
    <property type="entry name" value="ACT-like_dom_sf"/>
</dbReference>
<dbReference type="PANTHER" id="PTHR34719">
    <property type="entry name" value="NICKEL-RESPONSIVE REGULATOR"/>
    <property type="match status" value="1"/>
</dbReference>
<keyword evidence="3" id="KW-0533">Nickel</keyword>
<dbReference type="NCBIfam" id="NF003381">
    <property type="entry name" value="PRK04460.1"/>
    <property type="match status" value="1"/>
</dbReference>
<dbReference type="InterPro" id="IPR010985">
    <property type="entry name" value="Ribbon_hlx_hlx"/>
</dbReference>
<dbReference type="InterPro" id="IPR014864">
    <property type="entry name" value="TF_NikR_Ni-bd_C"/>
</dbReference>
<dbReference type="Pfam" id="PF08753">
    <property type="entry name" value="NikR_C"/>
    <property type="match status" value="1"/>
</dbReference>
<keyword evidence="6 8" id="KW-0238">DNA-binding</keyword>
<dbReference type="InterPro" id="IPR027271">
    <property type="entry name" value="Acetolactate_synth/TF_NikR_C"/>
</dbReference>
<dbReference type="PANTHER" id="PTHR34719:SF2">
    <property type="entry name" value="NICKEL-RESPONSIVE REGULATOR"/>
    <property type="match status" value="1"/>
</dbReference>
<dbReference type="GO" id="GO:0003677">
    <property type="term" value="F:DNA binding"/>
    <property type="evidence" value="ECO:0007669"/>
    <property type="project" value="UniProtKB-KW"/>
</dbReference>
<dbReference type="GO" id="GO:0010045">
    <property type="term" value="P:response to nickel cation"/>
    <property type="evidence" value="ECO:0007669"/>
    <property type="project" value="InterPro"/>
</dbReference>
<comment type="function">
    <text evidence="8">Transcriptional regulator.</text>
</comment>
<dbReference type="GO" id="GO:0003700">
    <property type="term" value="F:DNA-binding transcription factor activity"/>
    <property type="evidence" value="ECO:0007669"/>
    <property type="project" value="UniProtKB-UniRule"/>
</dbReference>
<dbReference type="SUPFAM" id="SSF55021">
    <property type="entry name" value="ACT-like"/>
    <property type="match status" value="1"/>
</dbReference>
<dbReference type="InterPro" id="IPR002145">
    <property type="entry name" value="CopG"/>
</dbReference>
<evidence type="ECO:0000256" key="6">
    <source>
        <dbReference type="ARBA" id="ARBA00023125"/>
    </source>
</evidence>
<evidence type="ECO:0000259" key="9">
    <source>
        <dbReference type="Pfam" id="PF01402"/>
    </source>
</evidence>
<evidence type="ECO:0000259" key="10">
    <source>
        <dbReference type="Pfam" id="PF08753"/>
    </source>
</evidence>
<dbReference type="SUPFAM" id="SSF47598">
    <property type="entry name" value="Ribbon-helix-helix"/>
    <property type="match status" value="1"/>
</dbReference>
<keyword evidence="7 8" id="KW-0804">Transcription</keyword>
<organism evidence="11 12">
    <name type="scientific">Synoicihabitans lomoniglobus</name>
    <dbReference type="NCBI Taxonomy" id="2909285"/>
    <lineage>
        <taxon>Bacteria</taxon>
        <taxon>Pseudomonadati</taxon>
        <taxon>Verrucomicrobiota</taxon>
        <taxon>Opitutia</taxon>
        <taxon>Opitutales</taxon>
        <taxon>Opitutaceae</taxon>
        <taxon>Synoicihabitans</taxon>
    </lineage>
</organism>
<evidence type="ECO:0000256" key="5">
    <source>
        <dbReference type="ARBA" id="ARBA00023015"/>
    </source>
</evidence>
<name>A0AAE9ZTJ2_9BACT</name>
<gene>
    <name evidence="11" type="primary">nikR</name>
    <name evidence="11" type="ORF">PXH66_21370</name>
</gene>
<dbReference type="AlphaFoldDB" id="A0AAE9ZTJ2"/>
<dbReference type="KEGG" id="slom:PXH66_21370"/>
<evidence type="ECO:0000256" key="8">
    <source>
        <dbReference type="HAMAP-Rule" id="MF_00476"/>
    </source>
</evidence>